<dbReference type="RefSeq" id="WP_144241612.1">
    <property type="nucleotide sequence ID" value="NZ_BCTH01000022.1"/>
</dbReference>
<dbReference type="PATRIC" id="fig|1349767.4.peg.1175"/>
<dbReference type="STRING" id="1349767.GJA_4538"/>
<sequence>MKSSLPATIPRLSLAERREALITDCALQRLALSVASRELLMPLQPGNLASRFASRLKIPLLFGGAALGLLAARSGRILPVLSTGTAVLQGINGALPLIQRLGGRLRNR</sequence>
<dbReference type="HOGENOM" id="CLU_2193403_0_0_4"/>
<proteinExistence type="predicted"/>
<dbReference type="EMBL" id="HG322949">
    <property type="protein sequence ID" value="CDG85145.1"/>
    <property type="molecule type" value="Genomic_DNA"/>
</dbReference>
<evidence type="ECO:0000313" key="2">
    <source>
        <dbReference type="Proteomes" id="UP000027604"/>
    </source>
</evidence>
<organism evidence="1 2">
    <name type="scientific">Janthinobacterium agaricidamnosum NBRC 102515 = DSM 9628</name>
    <dbReference type="NCBI Taxonomy" id="1349767"/>
    <lineage>
        <taxon>Bacteria</taxon>
        <taxon>Pseudomonadati</taxon>
        <taxon>Pseudomonadota</taxon>
        <taxon>Betaproteobacteria</taxon>
        <taxon>Burkholderiales</taxon>
        <taxon>Oxalobacteraceae</taxon>
        <taxon>Janthinobacterium</taxon>
    </lineage>
</organism>
<dbReference type="AlphaFoldDB" id="W0VBY9"/>
<accession>W0VBY9</accession>
<reference evidence="1 2" key="1">
    <citation type="journal article" date="2015" name="Genome Announc.">
        <title>Genome Sequence of Mushroom Soft-Rot Pathogen Janthinobacterium agaricidamnosum.</title>
        <authorList>
            <person name="Graupner K."/>
            <person name="Lackner G."/>
            <person name="Hertweck C."/>
        </authorList>
    </citation>
    <scope>NUCLEOTIDE SEQUENCE [LARGE SCALE GENOMIC DNA]</scope>
    <source>
        <strain evidence="2">NBRC 102515 / DSM 9628</strain>
    </source>
</reference>
<gene>
    <name evidence="1" type="ORF">GJA_4538</name>
</gene>
<name>W0VBY9_9BURK</name>
<dbReference type="KEGG" id="jag:GJA_4538"/>
<dbReference type="Proteomes" id="UP000027604">
    <property type="component" value="Chromosome I"/>
</dbReference>
<protein>
    <submittedName>
        <fullName evidence="1">Uncharacterized protein</fullName>
    </submittedName>
</protein>
<evidence type="ECO:0000313" key="1">
    <source>
        <dbReference type="EMBL" id="CDG85145.1"/>
    </source>
</evidence>
<keyword evidence="2" id="KW-1185">Reference proteome</keyword>